<reference evidence="1 3" key="1">
    <citation type="submission" date="2020-12" db="EMBL/GenBank/DDBJ databases">
        <title>strain FJAT-54423T represents a novel species of the genus Brevibacillus.</title>
        <authorList>
            <person name="Tang R."/>
        </authorList>
    </citation>
    <scope>NUCLEOTIDE SEQUENCE [LARGE SCALE GENOMIC DNA]</scope>
    <source>
        <strain evidence="1 3">FJAT-54423</strain>
    </source>
</reference>
<sequence>MKREDALANWLQIRLVADARPEDRSAADTASFFEEILREDHLAGELSYRAEEDSYLVSARFADEWYYRRFDREEAESLLAAIQSEPRYNQ</sequence>
<reference evidence="2" key="2">
    <citation type="submission" date="2021-04" db="EMBL/GenBank/DDBJ databases">
        <title>Brevibacillus composti FJAT-54423, complete genome.</title>
        <authorList>
            <person name="Tang R."/>
        </authorList>
    </citation>
    <scope>NUCLEOTIDE SEQUENCE</scope>
    <source>
        <strain evidence="2">FJAT-54424</strain>
    </source>
</reference>
<dbReference type="AlphaFoldDB" id="A0A7T5JQ82"/>
<proteinExistence type="predicted"/>
<dbReference type="Proteomes" id="UP000677234">
    <property type="component" value="Chromosome"/>
</dbReference>
<accession>A0A7T5JQ82</accession>
<protein>
    <submittedName>
        <fullName evidence="1">Uncharacterized protein</fullName>
    </submittedName>
</protein>
<evidence type="ECO:0000313" key="2">
    <source>
        <dbReference type="EMBL" id="QUO42882.1"/>
    </source>
</evidence>
<evidence type="ECO:0000313" key="1">
    <source>
        <dbReference type="EMBL" id="QQE75856.1"/>
    </source>
</evidence>
<dbReference type="RefSeq" id="WP_198829368.1">
    <property type="nucleotide sequence ID" value="NZ_CP066308.1"/>
</dbReference>
<dbReference type="EMBL" id="CP073708">
    <property type="protein sequence ID" value="QUO42882.1"/>
    <property type="molecule type" value="Genomic_DNA"/>
</dbReference>
<gene>
    <name evidence="1" type="ORF">JD108_08320</name>
    <name evidence="2" type="ORF">KDJ56_08000</name>
</gene>
<organism evidence="1 3">
    <name type="scientific">Brevibacillus composti</name>
    <dbReference type="NCBI Taxonomy" id="2796470"/>
    <lineage>
        <taxon>Bacteria</taxon>
        <taxon>Bacillati</taxon>
        <taxon>Bacillota</taxon>
        <taxon>Bacilli</taxon>
        <taxon>Bacillales</taxon>
        <taxon>Paenibacillaceae</taxon>
        <taxon>Brevibacillus</taxon>
    </lineage>
</organism>
<dbReference type="KEGG" id="bcop:JD108_08320"/>
<name>A0A7T5JQ82_9BACL</name>
<keyword evidence="4" id="KW-1185">Reference proteome</keyword>
<evidence type="ECO:0000313" key="3">
    <source>
        <dbReference type="Proteomes" id="UP000595847"/>
    </source>
</evidence>
<dbReference type="Proteomes" id="UP000595847">
    <property type="component" value="Chromosome"/>
</dbReference>
<dbReference type="EMBL" id="CP066308">
    <property type="protein sequence ID" value="QQE75856.1"/>
    <property type="molecule type" value="Genomic_DNA"/>
</dbReference>
<evidence type="ECO:0000313" key="4">
    <source>
        <dbReference type="Proteomes" id="UP000677234"/>
    </source>
</evidence>